<keyword evidence="1" id="KW-0175">Coiled coil</keyword>
<protein>
    <submittedName>
        <fullName evidence="3">Uncharacterized protein</fullName>
    </submittedName>
</protein>
<evidence type="ECO:0000256" key="1">
    <source>
        <dbReference type="SAM" id="Coils"/>
    </source>
</evidence>
<dbReference type="EMBL" id="DTLB01000008">
    <property type="protein sequence ID" value="HFW31653.1"/>
    <property type="molecule type" value="Genomic_DNA"/>
</dbReference>
<keyword evidence="2" id="KW-0812">Transmembrane</keyword>
<feature type="transmembrane region" description="Helical" evidence="2">
    <location>
        <begin position="186"/>
        <end position="209"/>
    </location>
</feature>
<evidence type="ECO:0000313" key="3">
    <source>
        <dbReference type="EMBL" id="HFW31653.1"/>
    </source>
</evidence>
<accession>A0A7C3MAL2</accession>
<dbReference type="Gene3D" id="1.20.1480.30">
    <property type="entry name" value="Designed four-helix bundle protein"/>
    <property type="match status" value="1"/>
</dbReference>
<comment type="caution">
    <text evidence="3">The sequence shown here is derived from an EMBL/GenBank/DDBJ whole genome shotgun (WGS) entry which is preliminary data.</text>
</comment>
<keyword evidence="2" id="KW-0472">Membrane</keyword>
<feature type="coiled-coil region" evidence="1">
    <location>
        <begin position="107"/>
        <end position="183"/>
    </location>
</feature>
<name>A0A7C3MAL2_ARCFL</name>
<dbReference type="AlphaFoldDB" id="A0A7C3MAL2"/>
<organism evidence="3">
    <name type="scientific">Archaeoglobus fulgidus</name>
    <dbReference type="NCBI Taxonomy" id="2234"/>
    <lineage>
        <taxon>Archaea</taxon>
        <taxon>Methanobacteriati</taxon>
        <taxon>Methanobacteriota</taxon>
        <taxon>Archaeoglobi</taxon>
        <taxon>Archaeoglobales</taxon>
        <taxon>Archaeoglobaceae</taxon>
        <taxon>Archaeoglobus</taxon>
    </lineage>
</organism>
<keyword evidence="2" id="KW-1133">Transmembrane helix</keyword>
<gene>
    <name evidence="3" type="ORF">ENW66_01675</name>
</gene>
<sequence>MIATLLLSILIFSVSAGENVTIPVAEPTLLEAEDPCMFFWESMSNVAFVQPGEHELQIGLTCSQGIKVVTANGSRLAAISVSPAKPENLLKYAVYLEEELKKVGRNYTLLSEDVKKLSERVRELEQEKEKLRSEKYLLENELRAYRESYEQLQARYSAVSQDLESKKSKLSQMESELKSLSEQSTIYRAATFFLVSVFLGSFTATAIMLRRS</sequence>
<reference evidence="3" key="1">
    <citation type="journal article" date="2020" name="mSystems">
        <title>Genome- and Community-Level Interaction Insights into Carbon Utilization and Element Cycling Functions of Hydrothermarchaeota in Hydrothermal Sediment.</title>
        <authorList>
            <person name="Zhou Z."/>
            <person name="Liu Y."/>
            <person name="Xu W."/>
            <person name="Pan J."/>
            <person name="Luo Z.H."/>
            <person name="Li M."/>
        </authorList>
    </citation>
    <scope>NUCLEOTIDE SEQUENCE [LARGE SCALE GENOMIC DNA]</scope>
    <source>
        <strain evidence="3">SpSt-87</strain>
    </source>
</reference>
<proteinExistence type="predicted"/>
<evidence type="ECO:0000256" key="2">
    <source>
        <dbReference type="SAM" id="Phobius"/>
    </source>
</evidence>